<dbReference type="InterPro" id="IPR027417">
    <property type="entry name" value="P-loop_NTPase"/>
</dbReference>
<gene>
    <name evidence="2" type="ORF">Aco04nite_33140</name>
</gene>
<organism evidence="2 3">
    <name type="scientific">Winogradskya consettensis</name>
    <dbReference type="NCBI Taxonomy" id="113560"/>
    <lineage>
        <taxon>Bacteria</taxon>
        <taxon>Bacillati</taxon>
        <taxon>Actinomycetota</taxon>
        <taxon>Actinomycetes</taxon>
        <taxon>Micromonosporales</taxon>
        <taxon>Micromonosporaceae</taxon>
        <taxon>Winogradskya</taxon>
    </lineage>
</organism>
<dbReference type="GO" id="GO:0043531">
    <property type="term" value="F:ADP binding"/>
    <property type="evidence" value="ECO:0007669"/>
    <property type="project" value="InterPro"/>
</dbReference>
<dbReference type="PRINTS" id="PR00364">
    <property type="entry name" value="DISEASERSIST"/>
</dbReference>
<proteinExistence type="predicted"/>
<dbReference type="Gene3D" id="1.10.10.10">
    <property type="entry name" value="Winged helix-like DNA-binding domain superfamily/Winged helix DNA-binding domain"/>
    <property type="match status" value="1"/>
</dbReference>
<feature type="domain" description="HTH cro/C1-type" evidence="1">
    <location>
        <begin position="11"/>
        <end position="66"/>
    </location>
</feature>
<dbReference type="RefSeq" id="WP_212998097.1">
    <property type="nucleotide sequence ID" value="NZ_BAAATW010000007.1"/>
</dbReference>
<dbReference type="SUPFAM" id="SSF52540">
    <property type="entry name" value="P-loop containing nucleoside triphosphate hydrolases"/>
    <property type="match status" value="1"/>
</dbReference>
<dbReference type="Proteomes" id="UP000680865">
    <property type="component" value="Unassembled WGS sequence"/>
</dbReference>
<keyword evidence="3" id="KW-1185">Reference proteome</keyword>
<dbReference type="InterPro" id="IPR010982">
    <property type="entry name" value="Lambda_DNA-bd_dom_sf"/>
</dbReference>
<sequence length="585" mass="62457">MADDGSFGAVLRRLRVAADLTLERLAELSGVTSRAISDMERGVSLRPQARTAAALADGLGLSGADRALLLAARTRRDAPAPVGGLPLPRWMADFTGRGVELAQVADWSARESPVVVISGVPGVGKTSFAVKAAQAWDAADRFFVDMRGLDAVPVTAEAALGRLIRAVAPGEGALPAELEELSARWADVAGDRRMVVVLDNAADEAQVRPVLLRTGNRVTVLVTSRSVLGGLEGVRWVSLDRLPATEAVALLASIVDDQAAPEDGLRRIAELCAHTPLALRIAGNRLANRPGWTTGDLIARLSAQERRLDALTAGDLQVRAAIGLSYQQLSGATRRLFRRLALVPGASTGVELAAVLVGETPVVTEDALDELIELSLLQQTPDGRFQMHDLLRLYATAVLEREDDAGDRVGAVQRRDAWLLDTTIVAGRFFEPGYGPAASTPFDSQAAADEWLRAEADNWLPVLAGAAADGEDQRVVDVAESLHWFSDGWAYWPGWEDVFTLSSQAAQRFGDDKLQSTHLGYLAWVYTICRNIPDRAAAVAREALEHAEQLGGPAFKASSVAMDRVAQAEKLLAGADEGAGIEERS</sequence>
<dbReference type="PANTHER" id="PTHR47691:SF3">
    <property type="entry name" value="HTH-TYPE TRANSCRIPTIONAL REGULATOR RV0890C-RELATED"/>
    <property type="match status" value="1"/>
</dbReference>
<comment type="caution">
    <text evidence="2">The sequence shown here is derived from an EMBL/GenBank/DDBJ whole genome shotgun (WGS) entry which is preliminary data.</text>
</comment>
<evidence type="ECO:0000313" key="3">
    <source>
        <dbReference type="Proteomes" id="UP000680865"/>
    </source>
</evidence>
<dbReference type="PROSITE" id="PS50943">
    <property type="entry name" value="HTH_CROC1"/>
    <property type="match status" value="1"/>
</dbReference>
<dbReference type="PANTHER" id="PTHR47691">
    <property type="entry name" value="REGULATOR-RELATED"/>
    <property type="match status" value="1"/>
</dbReference>
<dbReference type="AlphaFoldDB" id="A0A919VXR1"/>
<protein>
    <recommendedName>
        <fullName evidence="1">HTH cro/C1-type domain-containing protein</fullName>
    </recommendedName>
</protein>
<evidence type="ECO:0000259" key="1">
    <source>
        <dbReference type="PROSITE" id="PS50943"/>
    </source>
</evidence>
<evidence type="ECO:0000313" key="2">
    <source>
        <dbReference type="EMBL" id="GIM73003.1"/>
    </source>
</evidence>
<dbReference type="InterPro" id="IPR036388">
    <property type="entry name" value="WH-like_DNA-bd_sf"/>
</dbReference>
<dbReference type="Gene3D" id="1.10.260.40">
    <property type="entry name" value="lambda repressor-like DNA-binding domains"/>
    <property type="match status" value="1"/>
</dbReference>
<dbReference type="SMART" id="SM00530">
    <property type="entry name" value="HTH_XRE"/>
    <property type="match status" value="1"/>
</dbReference>
<accession>A0A919VXR1</accession>
<name>A0A919VXR1_9ACTN</name>
<dbReference type="CDD" id="cd00093">
    <property type="entry name" value="HTH_XRE"/>
    <property type="match status" value="1"/>
</dbReference>
<dbReference type="GO" id="GO:0003677">
    <property type="term" value="F:DNA binding"/>
    <property type="evidence" value="ECO:0007669"/>
    <property type="project" value="InterPro"/>
</dbReference>
<reference evidence="2" key="1">
    <citation type="submission" date="2021-03" db="EMBL/GenBank/DDBJ databases">
        <title>Whole genome shotgun sequence of Actinoplanes consettensis NBRC 14913.</title>
        <authorList>
            <person name="Komaki H."/>
            <person name="Tamura T."/>
        </authorList>
    </citation>
    <scope>NUCLEOTIDE SEQUENCE</scope>
    <source>
        <strain evidence="2">NBRC 14913</strain>
    </source>
</reference>
<dbReference type="EMBL" id="BOQP01000016">
    <property type="protein sequence ID" value="GIM73003.1"/>
    <property type="molecule type" value="Genomic_DNA"/>
</dbReference>
<dbReference type="Gene3D" id="3.40.50.300">
    <property type="entry name" value="P-loop containing nucleotide triphosphate hydrolases"/>
    <property type="match status" value="1"/>
</dbReference>
<dbReference type="InterPro" id="IPR001387">
    <property type="entry name" value="Cro/C1-type_HTH"/>
</dbReference>
<dbReference type="Pfam" id="PF13560">
    <property type="entry name" value="HTH_31"/>
    <property type="match status" value="1"/>
</dbReference>
<dbReference type="SUPFAM" id="SSF47413">
    <property type="entry name" value="lambda repressor-like DNA-binding domains"/>
    <property type="match status" value="1"/>
</dbReference>